<dbReference type="Gene3D" id="1.10.579.10">
    <property type="entry name" value="DNA Cyclobutane Dipyrimidine Photolyase, subunit A, domain 3"/>
    <property type="match status" value="1"/>
</dbReference>
<evidence type="ECO:0000313" key="7">
    <source>
        <dbReference type="EMBL" id="CAB4605100.1"/>
    </source>
</evidence>
<dbReference type="GO" id="GO:0003677">
    <property type="term" value="F:DNA binding"/>
    <property type="evidence" value="ECO:0007669"/>
    <property type="project" value="TreeGrafter"/>
</dbReference>
<evidence type="ECO:0000256" key="3">
    <source>
        <dbReference type="ARBA" id="ARBA00022630"/>
    </source>
</evidence>
<dbReference type="GO" id="GO:0009416">
    <property type="term" value="P:response to light stimulus"/>
    <property type="evidence" value="ECO:0007669"/>
    <property type="project" value="TreeGrafter"/>
</dbReference>
<dbReference type="PRINTS" id="PR00147">
    <property type="entry name" value="DNAPHOTLYASE"/>
</dbReference>
<dbReference type="PANTHER" id="PTHR11455:SF9">
    <property type="entry name" value="CRYPTOCHROME CIRCADIAN CLOCK 5 ISOFORM X1"/>
    <property type="match status" value="1"/>
</dbReference>
<dbReference type="InterPro" id="IPR005101">
    <property type="entry name" value="Cryptochr/Photolyase_FAD-bd"/>
</dbReference>
<accession>A0A6J6GXJ0</accession>
<proteinExistence type="predicted"/>
<dbReference type="GO" id="GO:0006139">
    <property type="term" value="P:nucleobase-containing compound metabolic process"/>
    <property type="evidence" value="ECO:0007669"/>
    <property type="project" value="UniProtKB-ARBA"/>
</dbReference>
<dbReference type="InterPro" id="IPR018394">
    <property type="entry name" value="DNA_photolyase_1_CS_C"/>
</dbReference>
<dbReference type="Gene3D" id="3.40.50.620">
    <property type="entry name" value="HUPs"/>
    <property type="match status" value="1"/>
</dbReference>
<sequence>MSGDLGLVWFRRDLRLDDNPAWASATNGHATVVALFVIDPALLDKAGEFRAARLLGDVAALDARLAEAGGRLLIRIGDPGTIVVDEALARGVGTVYVNEDVTPYATARDAAVKADLRANGIDWNAQWGTLIHEPGSVKTNAGGLSQVFTPFHRAWEKVPWLPWPTPGSAALVADAGEALPVAAVAYPLVEGLAGDAALPGEIGAIARLELAAERADGYDDNRNFPAMTGTSELSADLRFGTISPRTAADVIGTATPGRAALVRQFAWRDWYAHLLHATPSLVSAPMKPRYAAIAWRDDEEDFEAWSTGRTGFPFVDAGMRQLLATGWMHNRVRMVTASFLVKNLLIDWRRGERFFRHLLVDADVPQNVGNWQWVAGTGPDASPYNRVFNPVLQGQRFDAGGDYIRRWIPELAGLGNKAIHEPWDVGPLELAAAGVILGDNYPSPVVDLATSRARVLAAYAAVRDETPSD</sequence>
<dbReference type="PANTHER" id="PTHR11455">
    <property type="entry name" value="CRYPTOCHROME"/>
    <property type="match status" value="1"/>
</dbReference>
<dbReference type="GO" id="GO:0006950">
    <property type="term" value="P:response to stress"/>
    <property type="evidence" value="ECO:0007669"/>
    <property type="project" value="UniProtKB-ARBA"/>
</dbReference>
<dbReference type="InterPro" id="IPR002081">
    <property type="entry name" value="Cryptochrome/DNA_photolyase_1"/>
</dbReference>
<dbReference type="Gene3D" id="1.25.40.80">
    <property type="match status" value="1"/>
</dbReference>
<dbReference type="EMBL" id="CAEZUP010000022">
    <property type="protein sequence ID" value="CAB4605100.1"/>
    <property type="molecule type" value="Genomic_DNA"/>
</dbReference>
<reference evidence="7" key="1">
    <citation type="submission" date="2020-05" db="EMBL/GenBank/DDBJ databases">
        <authorList>
            <person name="Chiriac C."/>
            <person name="Salcher M."/>
            <person name="Ghai R."/>
            <person name="Kavagutti S V."/>
        </authorList>
    </citation>
    <scope>NUCLEOTIDE SEQUENCE</scope>
</reference>
<dbReference type="Pfam" id="PF03441">
    <property type="entry name" value="FAD_binding_7"/>
    <property type="match status" value="1"/>
</dbReference>
<name>A0A6J6GXJ0_9ZZZZ</name>
<dbReference type="InterPro" id="IPR036155">
    <property type="entry name" value="Crypto/Photolyase_N_sf"/>
</dbReference>
<dbReference type="GO" id="GO:0071949">
    <property type="term" value="F:FAD binding"/>
    <property type="evidence" value="ECO:0007669"/>
    <property type="project" value="TreeGrafter"/>
</dbReference>
<organism evidence="7">
    <name type="scientific">freshwater metagenome</name>
    <dbReference type="NCBI Taxonomy" id="449393"/>
    <lineage>
        <taxon>unclassified sequences</taxon>
        <taxon>metagenomes</taxon>
        <taxon>ecological metagenomes</taxon>
    </lineage>
</organism>
<dbReference type="SUPFAM" id="SSF52425">
    <property type="entry name" value="Cryptochrome/photolyase, N-terminal domain"/>
    <property type="match status" value="1"/>
</dbReference>
<evidence type="ECO:0000256" key="4">
    <source>
        <dbReference type="ARBA" id="ARBA00022827"/>
    </source>
</evidence>
<dbReference type="PROSITE" id="PS00691">
    <property type="entry name" value="DNA_PHOTOLYASES_1_2"/>
    <property type="match status" value="1"/>
</dbReference>
<protein>
    <submittedName>
        <fullName evidence="7">Unannotated protein</fullName>
    </submittedName>
</protein>
<dbReference type="GO" id="GO:0003904">
    <property type="term" value="F:deoxyribodipyrimidine photo-lyase activity"/>
    <property type="evidence" value="ECO:0007669"/>
    <property type="project" value="TreeGrafter"/>
</dbReference>
<gene>
    <name evidence="7" type="ORF">UFOPK1835_00708</name>
</gene>
<dbReference type="InterPro" id="IPR006050">
    <property type="entry name" value="DNA_photolyase_N"/>
</dbReference>
<feature type="domain" description="Photolyase/cryptochrome alpha/beta" evidence="6">
    <location>
        <begin position="4"/>
        <end position="131"/>
    </location>
</feature>
<dbReference type="SUPFAM" id="SSF48173">
    <property type="entry name" value="Cryptochrome/photolyase FAD-binding domain"/>
    <property type="match status" value="1"/>
</dbReference>
<dbReference type="FunFam" id="1.10.579.10:FF:000003">
    <property type="entry name" value="Deoxyribodipyrimidine photo-lyase"/>
    <property type="match status" value="1"/>
</dbReference>
<evidence type="ECO:0000256" key="1">
    <source>
        <dbReference type="ARBA" id="ARBA00001932"/>
    </source>
</evidence>
<dbReference type="PROSITE" id="PS51645">
    <property type="entry name" value="PHR_CRY_ALPHA_BETA"/>
    <property type="match status" value="1"/>
</dbReference>
<keyword evidence="4" id="KW-0274">FAD</keyword>
<keyword evidence="5" id="KW-0157">Chromophore</keyword>
<dbReference type="InterPro" id="IPR014729">
    <property type="entry name" value="Rossmann-like_a/b/a_fold"/>
</dbReference>
<dbReference type="AlphaFoldDB" id="A0A6J6GXJ0"/>
<dbReference type="InterPro" id="IPR036134">
    <property type="entry name" value="Crypto/Photolyase_FAD-like_sf"/>
</dbReference>
<dbReference type="Pfam" id="PF00875">
    <property type="entry name" value="DNA_photolyase"/>
    <property type="match status" value="1"/>
</dbReference>
<evidence type="ECO:0000259" key="6">
    <source>
        <dbReference type="PROSITE" id="PS51645"/>
    </source>
</evidence>
<evidence type="ECO:0000256" key="5">
    <source>
        <dbReference type="ARBA" id="ARBA00022991"/>
    </source>
</evidence>
<comment type="cofactor">
    <cofactor evidence="2">
        <name>FAD</name>
        <dbReference type="ChEBI" id="CHEBI:57692"/>
    </cofactor>
</comment>
<comment type="cofactor">
    <cofactor evidence="1">
        <name>(6R)-5,10-methylene-5,6,7,8-tetrahydrofolate</name>
        <dbReference type="ChEBI" id="CHEBI:15636"/>
    </cofactor>
</comment>
<keyword evidence="3" id="KW-0285">Flavoprotein</keyword>
<evidence type="ECO:0000256" key="2">
    <source>
        <dbReference type="ARBA" id="ARBA00001974"/>
    </source>
</evidence>